<gene>
    <name evidence="2" type="ORF">JZ00_16395</name>
</gene>
<accession>A0A0B1YY69</accession>
<feature type="domain" description="G" evidence="1">
    <location>
        <begin position="42"/>
        <end position="150"/>
    </location>
</feature>
<dbReference type="InterPro" id="IPR006073">
    <property type="entry name" value="GTP-bd"/>
</dbReference>
<dbReference type="AlphaFoldDB" id="A0A0B1YY69"/>
<dbReference type="Pfam" id="PF01926">
    <property type="entry name" value="MMR_HSR1"/>
    <property type="match status" value="1"/>
</dbReference>
<comment type="caution">
    <text evidence="2">The sequence shown here is derived from an EMBL/GenBank/DDBJ whole genome shotgun (WGS) entry which is preliminary data.</text>
</comment>
<dbReference type="RefSeq" id="WP_039592348.1">
    <property type="nucleotide sequence ID" value="NZ_JQGJ02000009.1"/>
</dbReference>
<protein>
    <recommendedName>
        <fullName evidence="1">G domain-containing protein</fullName>
    </recommendedName>
</protein>
<evidence type="ECO:0000259" key="1">
    <source>
        <dbReference type="Pfam" id="PF01926"/>
    </source>
</evidence>
<evidence type="ECO:0000313" key="2">
    <source>
        <dbReference type="EMBL" id="KHK63814.1"/>
    </source>
</evidence>
<dbReference type="Gene3D" id="3.40.50.300">
    <property type="entry name" value="P-loop containing nucleotide triphosphate hydrolases"/>
    <property type="match status" value="1"/>
</dbReference>
<dbReference type="EMBL" id="JQGJ01000009">
    <property type="protein sequence ID" value="KHK63814.1"/>
    <property type="molecule type" value="Genomic_DNA"/>
</dbReference>
<sequence length="222" mass="24510">MGWERLIVAGAAAVVAAGVAYWKREEIKDGWDSMIISLKGKRVAILGERNVGKTALLKFLASGEVSDEYMQTTLTEKVQGTRFAMGDLKLDLKETRDVPGAPDAIEDWKTLHNEADIVLYLVNAQEVNQQRIKRDLEKIESWKKAPAPSPKLVVIVTHMDLDPTYVATPVSGQGHFRDRFVKLHLDAGLSKLSQRPPIILGSLVSRDQAARLVATLINTVTA</sequence>
<dbReference type="CDD" id="cd00882">
    <property type="entry name" value="Ras_like_GTPase"/>
    <property type="match status" value="1"/>
</dbReference>
<reference evidence="3" key="1">
    <citation type="submission" date="2015-03" db="EMBL/GenBank/DDBJ databases">
        <title>Pseudomonas frederiksbergensis hydrocarbon degrader.</title>
        <authorList>
            <person name="Brown L.M."/>
            <person name="Ruiz O.N."/>
            <person name="Mueller S."/>
            <person name="Gunasekera T.S."/>
        </authorList>
    </citation>
    <scope>NUCLEOTIDE SEQUENCE [LARGE SCALE GENOMIC DNA]</scope>
    <source>
        <strain evidence="3">SI8</strain>
    </source>
</reference>
<dbReference type="GO" id="GO:0005525">
    <property type="term" value="F:GTP binding"/>
    <property type="evidence" value="ECO:0007669"/>
    <property type="project" value="InterPro"/>
</dbReference>
<proteinExistence type="predicted"/>
<organism evidence="2 3">
    <name type="scientific">Pseudomonas frederiksbergensis</name>
    <dbReference type="NCBI Taxonomy" id="104087"/>
    <lineage>
        <taxon>Bacteria</taxon>
        <taxon>Pseudomonadati</taxon>
        <taxon>Pseudomonadota</taxon>
        <taxon>Gammaproteobacteria</taxon>
        <taxon>Pseudomonadales</taxon>
        <taxon>Pseudomonadaceae</taxon>
        <taxon>Pseudomonas</taxon>
    </lineage>
</organism>
<dbReference type="Proteomes" id="UP000030949">
    <property type="component" value="Unassembled WGS sequence"/>
</dbReference>
<dbReference type="InterPro" id="IPR027417">
    <property type="entry name" value="P-loop_NTPase"/>
</dbReference>
<evidence type="ECO:0000313" key="3">
    <source>
        <dbReference type="Proteomes" id="UP000030949"/>
    </source>
</evidence>
<dbReference type="OrthoDB" id="8479514at2"/>
<name>A0A0B1YY69_9PSED</name>
<dbReference type="SUPFAM" id="SSF52540">
    <property type="entry name" value="P-loop containing nucleoside triphosphate hydrolases"/>
    <property type="match status" value="1"/>
</dbReference>